<dbReference type="WBParaSite" id="SMUV_0000871201-mRNA-1">
    <property type="protein sequence ID" value="SMUV_0000871201-mRNA-1"/>
    <property type="gene ID" value="SMUV_0000871201"/>
</dbReference>
<name>A0A0N5AV10_9BILA</name>
<evidence type="ECO:0000313" key="1">
    <source>
        <dbReference type="Proteomes" id="UP000046393"/>
    </source>
</evidence>
<organism evidence="1 2">
    <name type="scientific">Syphacia muris</name>
    <dbReference type="NCBI Taxonomy" id="451379"/>
    <lineage>
        <taxon>Eukaryota</taxon>
        <taxon>Metazoa</taxon>
        <taxon>Ecdysozoa</taxon>
        <taxon>Nematoda</taxon>
        <taxon>Chromadorea</taxon>
        <taxon>Rhabditida</taxon>
        <taxon>Spirurina</taxon>
        <taxon>Oxyuridomorpha</taxon>
        <taxon>Oxyuroidea</taxon>
        <taxon>Oxyuridae</taxon>
        <taxon>Syphacia</taxon>
    </lineage>
</organism>
<keyword evidence="1" id="KW-1185">Reference proteome</keyword>
<dbReference type="Proteomes" id="UP000046393">
    <property type="component" value="Unplaced"/>
</dbReference>
<accession>A0A0N5AV10</accession>
<evidence type="ECO:0000313" key="2">
    <source>
        <dbReference type="WBParaSite" id="SMUV_0000871201-mRNA-1"/>
    </source>
</evidence>
<dbReference type="AlphaFoldDB" id="A0A0N5AV10"/>
<reference evidence="2" key="1">
    <citation type="submission" date="2017-02" db="UniProtKB">
        <authorList>
            <consortium name="WormBaseParasite"/>
        </authorList>
    </citation>
    <scope>IDENTIFICATION</scope>
</reference>
<proteinExistence type="predicted"/>
<sequence length="207" mass="23623">MFSTFFYTVNISVNKPPRMADSSVSAGSVITLSKNDRNNVFHRSIRDSASKFALTLKHKLTSLERVVRRRNRFSNLDDDSQMFADEDEQFIGYGEDELAVEGDENDEDLFRQENERNSSAVDVLKRATSPASQTATFISGAVKKQKEVNRLLAKQLARCRVWQAQRPGILIMRKKNKCSNQRVESARLLDDDDDEVINALFLKDDLQ</sequence>
<protein>
    <submittedName>
        <fullName evidence="2">Uncharacterized protein</fullName>
    </submittedName>
</protein>